<dbReference type="InterPro" id="IPR025347">
    <property type="entry name" value="DUF4251"/>
</dbReference>
<organism evidence="1 2">
    <name type="scientific">Chitinophaga niabensis</name>
    <dbReference type="NCBI Taxonomy" id="536979"/>
    <lineage>
        <taxon>Bacteria</taxon>
        <taxon>Pseudomonadati</taxon>
        <taxon>Bacteroidota</taxon>
        <taxon>Chitinophagia</taxon>
        <taxon>Chitinophagales</taxon>
        <taxon>Chitinophagaceae</taxon>
        <taxon>Chitinophaga</taxon>
    </lineage>
</organism>
<dbReference type="Pfam" id="PF14059">
    <property type="entry name" value="DUF4251"/>
    <property type="match status" value="1"/>
</dbReference>
<keyword evidence="2" id="KW-1185">Reference proteome</keyword>
<dbReference type="RefSeq" id="WP_074237946.1">
    <property type="nucleotide sequence ID" value="NZ_FSRA01000001.1"/>
</dbReference>
<evidence type="ECO:0000313" key="2">
    <source>
        <dbReference type="Proteomes" id="UP000185003"/>
    </source>
</evidence>
<dbReference type="Gene3D" id="2.40.128.410">
    <property type="match status" value="1"/>
</dbReference>
<protein>
    <recommendedName>
        <fullName evidence="3">DUF4251 domain-containing protein</fullName>
    </recommendedName>
</protein>
<sequence>MKYIKTIPVLLLLLVLGVGSFAQTSVKPKESEKAKKIKELISNRNYQFQAQTVFPMSGRTRQIAGEGYDVTVSRDTVNSYLPYFGRAYAAPIDPSKGGIQFISKDFEYTESPGKKGGWDITIKPKDVRDVQQFFLSVSEDGYASLQVTSTNRQAISFNGIIAEKRSRKKK</sequence>
<accession>A0A1N6DGZ2</accession>
<dbReference type="Proteomes" id="UP000185003">
    <property type="component" value="Unassembled WGS sequence"/>
</dbReference>
<dbReference type="EMBL" id="FSRA01000001">
    <property type="protein sequence ID" value="SIN70050.1"/>
    <property type="molecule type" value="Genomic_DNA"/>
</dbReference>
<gene>
    <name evidence="1" type="ORF">SAMN04488055_0738</name>
</gene>
<dbReference type="STRING" id="536979.SAMN04488055_0738"/>
<name>A0A1N6DGZ2_9BACT</name>
<dbReference type="AlphaFoldDB" id="A0A1N6DGZ2"/>
<dbReference type="OrthoDB" id="1097715at2"/>
<reference evidence="1 2" key="1">
    <citation type="submission" date="2016-11" db="EMBL/GenBank/DDBJ databases">
        <authorList>
            <person name="Jaros S."/>
            <person name="Januszkiewicz K."/>
            <person name="Wedrychowicz H."/>
        </authorList>
    </citation>
    <scope>NUCLEOTIDE SEQUENCE [LARGE SCALE GENOMIC DNA]</scope>
    <source>
        <strain evidence="1 2">DSM 24787</strain>
    </source>
</reference>
<evidence type="ECO:0000313" key="1">
    <source>
        <dbReference type="EMBL" id="SIN70050.1"/>
    </source>
</evidence>
<proteinExistence type="predicted"/>
<evidence type="ECO:0008006" key="3">
    <source>
        <dbReference type="Google" id="ProtNLM"/>
    </source>
</evidence>